<dbReference type="Gene3D" id="1.10.530.10">
    <property type="match status" value="1"/>
</dbReference>
<evidence type="ECO:0000256" key="4">
    <source>
        <dbReference type="SAM" id="SignalP"/>
    </source>
</evidence>
<evidence type="ECO:0000313" key="7">
    <source>
        <dbReference type="Proteomes" id="UP000286931"/>
    </source>
</evidence>
<dbReference type="InterPro" id="IPR018392">
    <property type="entry name" value="LysM"/>
</dbReference>
<dbReference type="EMBL" id="BIFH01000014">
    <property type="protein sequence ID" value="GCD93433.1"/>
    <property type="molecule type" value="Genomic_DNA"/>
</dbReference>
<evidence type="ECO:0000256" key="1">
    <source>
        <dbReference type="ARBA" id="ARBA00010830"/>
    </source>
</evidence>
<keyword evidence="2" id="KW-0378">Hydrolase</keyword>
<accession>A0A401YFS1</accession>
<dbReference type="InterPro" id="IPR023346">
    <property type="entry name" value="Lysozyme-like_dom_sf"/>
</dbReference>
<dbReference type="CDD" id="cd13925">
    <property type="entry name" value="RPF"/>
    <property type="match status" value="1"/>
</dbReference>
<feature type="compositionally biased region" description="Basic and acidic residues" evidence="3">
    <location>
        <begin position="144"/>
        <end position="156"/>
    </location>
</feature>
<dbReference type="PROSITE" id="PS51782">
    <property type="entry name" value="LYSM"/>
    <property type="match status" value="1"/>
</dbReference>
<sequence>MTFRAITAPVRSLSRGRRAGIAVAAGAGLVLPLVGMAGSANAATSSTWDAVAQCESTGNWSINTGNGFSGGLQFTPSTWNAFGGGQYAASAEQASKAQQIAVAERVLASQGPGAWPVCSVKAGLGKGGDANATADSSTTGKTKSAVEPKAAPKSEAKPATGNAPKLDVQPKQDVAKQDVAKQAAPKSAATERASGSGTYTVKSGDTLSAIAAKLGVKGGYKALHTANAGVIGDNPNVIGVGTKLAV</sequence>
<dbReference type="Pfam" id="PF01476">
    <property type="entry name" value="LysM"/>
    <property type="match status" value="1"/>
</dbReference>
<name>A0A401YFS1_9ACTN</name>
<keyword evidence="4" id="KW-0732">Signal</keyword>
<evidence type="ECO:0000256" key="2">
    <source>
        <dbReference type="ARBA" id="ARBA00022801"/>
    </source>
</evidence>
<feature type="region of interest" description="Disordered" evidence="3">
    <location>
        <begin position="128"/>
        <end position="200"/>
    </location>
</feature>
<protein>
    <submittedName>
        <fullName evidence="6">Transglycosylase</fullName>
    </submittedName>
</protein>
<dbReference type="CDD" id="cd00118">
    <property type="entry name" value="LysM"/>
    <property type="match status" value="1"/>
</dbReference>
<organism evidence="6 7">
    <name type="scientific">Embleya hyalina</name>
    <dbReference type="NCBI Taxonomy" id="516124"/>
    <lineage>
        <taxon>Bacteria</taxon>
        <taxon>Bacillati</taxon>
        <taxon>Actinomycetota</taxon>
        <taxon>Actinomycetes</taxon>
        <taxon>Kitasatosporales</taxon>
        <taxon>Streptomycetaceae</taxon>
        <taxon>Embleya</taxon>
    </lineage>
</organism>
<evidence type="ECO:0000256" key="3">
    <source>
        <dbReference type="SAM" id="MobiDB-lite"/>
    </source>
</evidence>
<dbReference type="PANTHER" id="PTHR34700">
    <property type="entry name" value="POTASSIUM BINDING PROTEIN KBP"/>
    <property type="match status" value="1"/>
</dbReference>
<feature type="chain" id="PRO_5019173117" evidence="4">
    <location>
        <begin position="43"/>
        <end position="246"/>
    </location>
</feature>
<dbReference type="PANTHER" id="PTHR34700:SF4">
    <property type="entry name" value="PHAGE-LIKE ELEMENT PBSX PROTEIN XKDP"/>
    <property type="match status" value="1"/>
</dbReference>
<evidence type="ECO:0000313" key="6">
    <source>
        <dbReference type="EMBL" id="GCD93433.1"/>
    </source>
</evidence>
<dbReference type="InterPro" id="IPR036779">
    <property type="entry name" value="LysM_dom_sf"/>
</dbReference>
<dbReference type="Pfam" id="PF06737">
    <property type="entry name" value="Transglycosylas"/>
    <property type="match status" value="1"/>
</dbReference>
<dbReference type="OrthoDB" id="1404170at2"/>
<dbReference type="InterPro" id="IPR052196">
    <property type="entry name" value="Bact_Kbp"/>
</dbReference>
<evidence type="ECO:0000259" key="5">
    <source>
        <dbReference type="PROSITE" id="PS51782"/>
    </source>
</evidence>
<feature type="compositionally biased region" description="Polar residues" evidence="3">
    <location>
        <begin position="133"/>
        <end position="142"/>
    </location>
</feature>
<comment type="similarity">
    <text evidence="1">Belongs to the transglycosylase family. Rpf subfamily.</text>
</comment>
<proteinExistence type="inferred from homology"/>
<dbReference type="Gene3D" id="3.10.350.10">
    <property type="entry name" value="LysM domain"/>
    <property type="match status" value="1"/>
</dbReference>
<gene>
    <name evidence="6" type="ORF">EHYA_01077</name>
</gene>
<feature type="compositionally biased region" description="Basic and acidic residues" evidence="3">
    <location>
        <begin position="168"/>
        <end position="179"/>
    </location>
</feature>
<dbReference type="Proteomes" id="UP000286931">
    <property type="component" value="Unassembled WGS sequence"/>
</dbReference>
<dbReference type="GO" id="GO:0016787">
    <property type="term" value="F:hydrolase activity"/>
    <property type="evidence" value="ECO:0007669"/>
    <property type="project" value="UniProtKB-KW"/>
</dbReference>
<feature type="domain" description="LysM" evidence="5">
    <location>
        <begin position="197"/>
        <end position="246"/>
    </location>
</feature>
<comment type="caution">
    <text evidence="6">The sequence shown here is derived from an EMBL/GenBank/DDBJ whole genome shotgun (WGS) entry which is preliminary data.</text>
</comment>
<dbReference type="SUPFAM" id="SSF53955">
    <property type="entry name" value="Lysozyme-like"/>
    <property type="match status" value="1"/>
</dbReference>
<feature type="signal peptide" evidence="4">
    <location>
        <begin position="1"/>
        <end position="42"/>
    </location>
</feature>
<dbReference type="AlphaFoldDB" id="A0A401YFS1"/>
<dbReference type="InterPro" id="IPR010618">
    <property type="entry name" value="RPF"/>
</dbReference>
<keyword evidence="7" id="KW-1185">Reference proteome</keyword>
<dbReference type="SUPFAM" id="SSF54106">
    <property type="entry name" value="LysM domain"/>
    <property type="match status" value="1"/>
</dbReference>
<reference evidence="6 7" key="1">
    <citation type="submission" date="2018-12" db="EMBL/GenBank/DDBJ databases">
        <title>Draft genome sequence of Embleya hyalina NBRC 13850T.</title>
        <authorList>
            <person name="Komaki H."/>
            <person name="Hosoyama A."/>
            <person name="Kimura A."/>
            <person name="Ichikawa N."/>
            <person name="Tamura T."/>
        </authorList>
    </citation>
    <scope>NUCLEOTIDE SEQUENCE [LARGE SCALE GENOMIC DNA]</scope>
    <source>
        <strain evidence="6 7">NBRC 13850</strain>
    </source>
</reference>